<proteinExistence type="predicted"/>
<protein>
    <submittedName>
        <fullName evidence="2">Type II secretion protein F</fullName>
    </submittedName>
</protein>
<organism evidence="2 3">
    <name type="scientific">Pseudoscardovia radai</name>
    <dbReference type="NCBI Taxonomy" id="987066"/>
    <lineage>
        <taxon>Bacteria</taxon>
        <taxon>Bacillati</taxon>
        <taxon>Actinomycetota</taxon>
        <taxon>Actinomycetes</taxon>
        <taxon>Bifidobacteriales</taxon>
        <taxon>Bifidobacteriaceae</taxon>
        <taxon>Pseudoscardovia</taxon>
    </lineage>
</organism>
<sequence>MSWCVMACVAACTLVGALWSLSDIARSRLQVAGASDGELCPVCMRRFLQNEARVLRRWRPAAVGRCAEIDAQATPTAPILLELLAVCIHSGASIPRALEAVGKAVGGRVGAGLCEASARLMRGVVWGAAWGAAFDAADGGGTDDGRADDDGARAVLRAVAHVLEPSWRHGSSPLPRIETAIEHDERDRTQAIDDGAAKLSTGVLLPMGLCFLPAFVVIGIIPIVAGWGVIALG</sequence>
<dbReference type="EMBL" id="MWWR01000014">
    <property type="protein sequence ID" value="OZG50779.1"/>
    <property type="molecule type" value="Genomic_DNA"/>
</dbReference>
<comment type="caution">
    <text evidence="2">The sequence shown here is derived from an EMBL/GenBank/DDBJ whole genome shotgun (WGS) entry which is preliminary data.</text>
</comment>
<keyword evidence="1" id="KW-0812">Transmembrane</keyword>
<accession>A0A261EV93</accession>
<evidence type="ECO:0000256" key="1">
    <source>
        <dbReference type="SAM" id="Phobius"/>
    </source>
</evidence>
<dbReference type="AlphaFoldDB" id="A0A261EV93"/>
<dbReference type="RefSeq" id="WP_094661216.1">
    <property type="nucleotide sequence ID" value="NZ_MWWR01000014.1"/>
</dbReference>
<feature type="transmembrane region" description="Helical" evidence="1">
    <location>
        <begin position="211"/>
        <end position="232"/>
    </location>
</feature>
<gene>
    <name evidence="2" type="ORF">PSRA_1410</name>
</gene>
<evidence type="ECO:0000313" key="3">
    <source>
        <dbReference type="Proteomes" id="UP000216725"/>
    </source>
</evidence>
<keyword evidence="3" id="KW-1185">Reference proteome</keyword>
<reference evidence="2 3" key="1">
    <citation type="journal article" date="2017" name="BMC Genomics">
        <title>Comparative genomic and phylogenomic analyses of the Bifidobacteriaceae family.</title>
        <authorList>
            <person name="Lugli G.A."/>
            <person name="Milani C."/>
            <person name="Turroni F."/>
            <person name="Duranti S."/>
            <person name="Mancabelli L."/>
            <person name="Mangifesta M."/>
            <person name="Ferrario C."/>
            <person name="Modesto M."/>
            <person name="Mattarelli P."/>
            <person name="Jiri K."/>
            <person name="van Sinderen D."/>
            <person name="Ventura M."/>
        </authorList>
    </citation>
    <scope>NUCLEOTIDE SEQUENCE [LARGE SCALE GENOMIC DNA]</scope>
    <source>
        <strain evidence="2 3">DSM 24742</strain>
    </source>
</reference>
<dbReference type="Proteomes" id="UP000216725">
    <property type="component" value="Unassembled WGS sequence"/>
</dbReference>
<keyword evidence="1" id="KW-1133">Transmembrane helix</keyword>
<dbReference type="OrthoDB" id="3267562at2"/>
<evidence type="ECO:0000313" key="2">
    <source>
        <dbReference type="EMBL" id="OZG50779.1"/>
    </source>
</evidence>
<keyword evidence="1" id="KW-0472">Membrane</keyword>
<name>A0A261EV93_9BIFI</name>